<keyword evidence="1" id="KW-1133">Transmembrane helix</keyword>
<dbReference type="AlphaFoldDB" id="A0A1A9Z2K5"/>
<dbReference type="Proteomes" id="UP000092445">
    <property type="component" value="Unassembled WGS sequence"/>
</dbReference>
<keyword evidence="1" id="KW-0812">Transmembrane</keyword>
<name>A0A1A9Z2K5_GLOPL</name>
<feature type="transmembrane region" description="Helical" evidence="1">
    <location>
        <begin position="68"/>
        <end position="87"/>
    </location>
</feature>
<evidence type="ECO:0000313" key="2">
    <source>
        <dbReference type="EnsemblMetazoa" id="GPAI001791-PA"/>
    </source>
</evidence>
<dbReference type="EnsemblMetazoa" id="GPAI001791-RA">
    <property type="protein sequence ID" value="GPAI001791-PA"/>
    <property type="gene ID" value="GPAI001791"/>
</dbReference>
<dbReference type="VEuPathDB" id="VectorBase:GPAI001791"/>
<organism evidence="2 3">
    <name type="scientific">Glossina pallidipes</name>
    <name type="common">Tsetse fly</name>
    <dbReference type="NCBI Taxonomy" id="7398"/>
    <lineage>
        <taxon>Eukaryota</taxon>
        <taxon>Metazoa</taxon>
        <taxon>Ecdysozoa</taxon>
        <taxon>Arthropoda</taxon>
        <taxon>Hexapoda</taxon>
        <taxon>Insecta</taxon>
        <taxon>Pterygota</taxon>
        <taxon>Neoptera</taxon>
        <taxon>Endopterygota</taxon>
        <taxon>Diptera</taxon>
        <taxon>Brachycera</taxon>
        <taxon>Muscomorpha</taxon>
        <taxon>Hippoboscoidea</taxon>
        <taxon>Glossinidae</taxon>
        <taxon>Glossina</taxon>
    </lineage>
</organism>
<reference evidence="3" key="1">
    <citation type="submission" date="2014-03" db="EMBL/GenBank/DDBJ databases">
        <authorList>
            <person name="Aksoy S."/>
            <person name="Warren W."/>
            <person name="Wilson R.K."/>
        </authorList>
    </citation>
    <scope>NUCLEOTIDE SEQUENCE [LARGE SCALE GENOMIC DNA]</scope>
    <source>
        <strain evidence="3">IAEA</strain>
    </source>
</reference>
<evidence type="ECO:0000256" key="1">
    <source>
        <dbReference type="SAM" id="Phobius"/>
    </source>
</evidence>
<protein>
    <submittedName>
        <fullName evidence="2">Uncharacterized protein</fullName>
    </submittedName>
</protein>
<accession>A0A1A9Z2K5</accession>
<feature type="transmembrane region" description="Helical" evidence="1">
    <location>
        <begin position="118"/>
        <end position="136"/>
    </location>
</feature>
<feature type="transmembrane region" description="Helical" evidence="1">
    <location>
        <begin position="37"/>
        <end position="56"/>
    </location>
</feature>
<sequence>MVSTGVIIFVAIFHVLLRVSLFIEPNSTYCFTDPTLVSWIFVIGVLEILWSICVYPMRFIRLPVALKIIIEILVALLLTEFGATVVWCHVDNLSCYLTKSLLLAIGMDPKTYAAYEDYILGTATTLVGVAFLIGVAKNTHHLDGMRDSGKHLICKLKNSTMELRKAPTVKEINKESRKQQTEENLSDDEEFVEFINSLSFIFQPLTSRTNNEGMLAMAMTMGGGNNISPFWVC</sequence>
<proteinExistence type="predicted"/>
<keyword evidence="3" id="KW-1185">Reference proteome</keyword>
<dbReference type="Pfam" id="PF16089">
    <property type="entry name" value="DUF4818"/>
    <property type="match status" value="1"/>
</dbReference>
<reference evidence="2" key="2">
    <citation type="submission" date="2020-05" db="UniProtKB">
        <authorList>
            <consortium name="EnsemblMetazoa"/>
        </authorList>
    </citation>
    <scope>IDENTIFICATION</scope>
    <source>
        <strain evidence="2">IAEA</strain>
    </source>
</reference>
<evidence type="ECO:0000313" key="3">
    <source>
        <dbReference type="Proteomes" id="UP000092445"/>
    </source>
</evidence>
<dbReference type="InterPro" id="IPR032145">
    <property type="entry name" value="DUF4818"/>
</dbReference>
<keyword evidence="1" id="KW-0472">Membrane</keyword>